<dbReference type="InterPro" id="IPR036388">
    <property type="entry name" value="WH-like_DNA-bd_sf"/>
</dbReference>
<gene>
    <name evidence="6" type="ORF">NP777_31445</name>
</gene>
<proteinExistence type="predicted"/>
<organism evidence="6 7">
    <name type="scientific">Streptomyces rugosispiralis</name>
    <dbReference type="NCBI Taxonomy" id="2967341"/>
    <lineage>
        <taxon>Bacteria</taxon>
        <taxon>Bacillati</taxon>
        <taxon>Actinomycetota</taxon>
        <taxon>Actinomycetes</taxon>
        <taxon>Kitasatosporales</taxon>
        <taxon>Streptomycetaceae</taxon>
        <taxon>Streptomyces</taxon>
    </lineage>
</organism>
<feature type="modified residue" description="4-aspartylphosphate" evidence="3">
    <location>
        <position position="53"/>
    </location>
</feature>
<dbReference type="InterPro" id="IPR039420">
    <property type="entry name" value="WalR-like"/>
</dbReference>
<dbReference type="EMBL" id="JANIAA010000027">
    <property type="protein sequence ID" value="MCQ8192695.1"/>
    <property type="molecule type" value="Genomic_DNA"/>
</dbReference>
<dbReference type="Proteomes" id="UP001204746">
    <property type="component" value="Unassembled WGS sequence"/>
</dbReference>
<dbReference type="Pfam" id="PF00072">
    <property type="entry name" value="Response_reg"/>
    <property type="match status" value="1"/>
</dbReference>
<dbReference type="InterPro" id="IPR058245">
    <property type="entry name" value="NreC/VraR/RcsB-like_REC"/>
</dbReference>
<evidence type="ECO:0000259" key="5">
    <source>
        <dbReference type="PROSITE" id="PS50110"/>
    </source>
</evidence>
<evidence type="ECO:0000259" key="4">
    <source>
        <dbReference type="PROSITE" id="PS50043"/>
    </source>
</evidence>
<dbReference type="InterPro" id="IPR000792">
    <property type="entry name" value="Tscrpt_reg_LuxR_C"/>
</dbReference>
<dbReference type="CDD" id="cd17535">
    <property type="entry name" value="REC_NarL-like"/>
    <property type="match status" value="1"/>
</dbReference>
<dbReference type="SMART" id="SM00421">
    <property type="entry name" value="HTH_LUXR"/>
    <property type="match status" value="1"/>
</dbReference>
<dbReference type="PROSITE" id="PS50043">
    <property type="entry name" value="HTH_LUXR_2"/>
    <property type="match status" value="1"/>
</dbReference>
<dbReference type="PANTHER" id="PTHR43214">
    <property type="entry name" value="TWO-COMPONENT RESPONSE REGULATOR"/>
    <property type="match status" value="1"/>
</dbReference>
<dbReference type="SUPFAM" id="SSF52172">
    <property type="entry name" value="CheY-like"/>
    <property type="match status" value="1"/>
</dbReference>
<evidence type="ECO:0000313" key="7">
    <source>
        <dbReference type="Proteomes" id="UP001204746"/>
    </source>
</evidence>
<keyword evidence="2" id="KW-0238">DNA-binding</keyword>
<sequence length="242" mass="25733">MKILLVDDQPVARRGLRVVVTESFGGCEVLEADNAAAALDISRLERPGMVLLDVRIPGLTPPDELCRAFRELLPEGVLVLVTAVDDVSVIHACLDAGADGCLLKDVSEVHLGAALRAMAAGAFVADPRIVRQIGREAAKPLVAEAVRQATQGHATQPGRTDGEQQPEGAVFLTGREHDVLRLLAHGYSNRAIARELFLSETTVKGYVRGLLTKLEAPSRLVAVIRACELGLASLPERGSGRG</sequence>
<dbReference type="PROSITE" id="PS50110">
    <property type="entry name" value="RESPONSE_REGULATORY"/>
    <property type="match status" value="1"/>
</dbReference>
<dbReference type="Gene3D" id="1.10.10.10">
    <property type="entry name" value="Winged helix-like DNA-binding domain superfamily/Winged helix DNA-binding domain"/>
    <property type="match status" value="1"/>
</dbReference>
<keyword evidence="7" id="KW-1185">Reference proteome</keyword>
<dbReference type="InterPro" id="IPR016032">
    <property type="entry name" value="Sig_transdc_resp-reg_C-effctor"/>
</dbReference>
<comment type="caution">
    <text evidence="6">The sequence shown here is derived from an EMBL/GenBank/DDBJ whole genome shotgun (WGS) entry which is preliminary data.</text>
</comment>
<protein>
    <submittedName>
        <fullName evidence="6">Response regulator transcription factor</fullName>
    </submittedName>
</protein>
<dbReference type="InterPro" id="IPR011006">
    <property type="entry name" value="CheY-like_superfamily"/>
</dbReference>
<dbReference type="SMART" id="SM00448">
    <property type="entry name" value="REC"/>
    <property type="match status" value="1"/>
</dbReference>
<accession>A0ABT1V5M6</accession>
<evidence type="ECO:0000256" key="3">
    <source>
        <dbReference type="PROSITE-ProRule" id="PRU00169"/>
    </source>
</evidence>
<feature type="domain" description="Response regulatory" evidence="5">
    <location>
        <begin position="2"/>
        <end position="119"/>
    </location>
</feature>
<dbReference type="CDD" id="cd06170">
    <property type="entry name" value="LuxR_C_like"/>
    <property type="match status" value="1"/>
</dbReference>
<evidence type="ECO:0000256" key="2">
    <source>
        <dbReference type="ARBA" id="ARBA00023125"/>
    </source>
</evidence>
<dbReference type="PANTHER" id="PTHR43214:SF43">
    <property type="entry name" value="TWO-COMPONENT RESPONSE REGULATOR"/>
    <property type="match status" value="1"/>
</dbReference>
<feature type="domain" description="HTH luxR-type" evidence="4">
    <location>
        <begin position="165"/>
        <end position="230"/>
    </location>
</feature>
<reference evidence="6 7" key="1">
    <citation type="submission" date="2022-07" db="EMBL/GenBank/DDBJ databases">
        <authorList>
            <person name="Phongsopitanun W."/>
            <person name="Tanasupawat S."/>
        </authorList>
    </citation>
    <scope>NUCLEOTIDE SEQUENCE [LARGE SCALE GENOMIC DNA]</scope>
    <source>
        <strain evidence="6 7">RCU-064</strain>
    </source>
</reference>
<name>A0ABT1V5M6_9ACTN</name>
<evidence type="ECO:0000256" key="1">
    <source>
        <dbReference type="ARBA" id="ARBA00022553"/>
    </source>
</evidence>
<dbReference type="RefSeq" id="WP_256653554.1">
    <property type="nucleotide sequence ID" value="NZ_JANIAA010000027.1"/>
</dbReference>
<evidence type="ECO:0000313" key="6">
    <source>
        <dbReference type="EMBL" id="MCQ8192695.1"/>
    </source>
</evidence>
<dbReference type="Gene3D" id="3.40.50.2300">
    <property type="match status" value="1"/>
</dbReference>
<dbReference type="Pfam" id="PF00196">
    <property type="entry name" value="GerE"/>
    <property type="match status" value="1"/>
</dbReference>
<dbReference type="InterPro" id="IPR001789">
    <property type="entry name" value="Sig_transdc_resp-reg_receiver"/>
</dbReference>
<keyword evidence="1 3" id="KW-0597">Phosphoprotein</keyword>
<dbReference type="PRINTS" id="PR00038">
    <property type="entry name" value="HTHLUXR"/>
</dbReference>
<dbReference type="SUPFAM" id="SSF46894">
    <property type="entry name" value="C-terminal effector domain of the bipartite response regulators"/>
    <property type="match status" value="1"/>
</dbReference>